<organism evidence="1 2">
    <name type="scientific">Corallococcus praedator</name>
    <dbReference type="NCBI Taxonomy" id="2316724"/>
    <lineage>
        <taxon>Bacteria</taxon>
        <taxon>Pseudomonadati</taxon>
        <taxon>Myxococcota</taxon>
        <taxon>Myxococcia</taxon>
        <taxon>Myxococcales</taxon>
        <taxon>Cystobacterineae</taxon>
        <taxon>Myxococcaceae</taxon>
        <taxon>Corallococcus</taxon>
    </lineage>
</organism>
<reference evidence="1 2" key="1">
    <citation type="submission" date="2018-09" db="EMBL/GenBank/DDBJ databases">
        <authorList>
            <person name="Livingstone P.G."/>
            <person name="Whitworth D.E."/>
        </authorList>
    </citation>
    <scope>NUCLEOTIDE SEQUENCE [LARGE SCALE GENOMIC DNA]</scope>
    <source>
        <strain evidence="1 2">CA031B</strain>
    </source>
</reference>
<dbReference type="EMBL" id="RAWI01000073">
    <property type="protein sequence ID" value="RKI10544.1"/>
    <property type="molecule type" value="Genomic_DNA"/>
</dbReference>
<accession>A0ABX9QL44</accession>
<sequence>MNLPHLAVPDYSYSKDTPFTSTRLSRFLDRSGIKQMREHHQHIAEGMSGSFGCANCRGIEALRSCLRAYSALKDYDAVANPRNLGIGALTSLQSFLRDHGPRLEELRGILVDLNVPYDGKFGQVYDFKAYKNGLRDGRNPINPIGERWYGAMKTLFVARNGPGPLNAILDTGVGQSVTKPSAHAHAVIARASLEIGIRFGFCEFLTFASFPGSTKQVRTLKSVAAQAVTLVDPDAQLGQTLSGALQQLRQRYETPLRERRLPGLSEEALAGELCDQLIAGIAAIVASKESHQRANCFALCSVYRALFLGFSYTRLHAERTRWRDLREKVQGVGDLLTYFPKSRAGNSLASINLKGFSDSLGKRNLGDVARLIDLHGKSWKTVREVEFAKQCGECESEQGAFDLPGRVVDSRVLHKGPKLDPSIGLSFSELGVAATDDETPWDLTAAVGAQAVWLILADLQKLAPREPVIAEMVGVCDAAAPLFVGYMEMLFLGLGFAGCTSLPLVLEETHERPKQETAVITWSPGSLSTPAYTGPTSLELHAAARKLGLTLKELMERETVMDVLSRQYRQQARFVAPRAMGDAEEAFKELGAARDLLVSYFNDAAKTASPPLALQFH</sequence>
<evidence type="ECO:0000313" key="2">
    <source>
        <dbReference type="Proteomes" id="UP000278907"/>
    </source>
</evidence>
<keyword evidence="2" id="KW-1185">Reference proteome</keyword>
<dbReference type="RefSeq" id="WP_120583445.1">
    <property type="nucleotide sequence ID" value="NZ_RAWI01000073.1"/>
</dbReference>
<gene>
    <name evidence="1" type="ORF">D7Y13_12555</name>
</gene>
<comment type="caution">
    <text evidence="1">The sequence shown here is derived from an EMBL/GenBank/DDBJ whole genome shotgun (WGS) entry which is preliminary data.</text>
</comment>
<name>A0ABX9QL44_9BACT</name>
<protein>
    <submittedName>
        <fullName evidence="1">Uncharacterized protein</fullName>
    </submittedName>
</protein>
<dbReference type="Proteomes" id="UP000278907">
    <property type="component" value="Unassembled WGS sequence"/>
</dbReference>
<evidence type="ECO:0000313" key="1">
    <source>
        <dbReference type="EMBL" id="RKI10544.1"/>
    </source>
</evidence>
<proteinExistence type="predicted"/>